<gene>
    <name evidence="2" type="ORF">MiSe_68710</name>
</gene>
<dbReference type="InterPro" id="IPR036515">
    <property type="entry name" value="Transposase_17_sf"/>
</dbReference>
<keyword evidence="3" id="KW-1185">Reference proteome</keyword>
<evidence type="ECO:0000259" key="1">
    <source>
        <dbReference type="SMART" id="SM01321"/>
    </source>
</evidence>
<dbReference type="NCBIfam" id="NF033573">
    <property type="entry name" value="transpos_IS200"/>
    <property type="match status" value="1"/>
</dbReference>
<dbReference type="PANTHER" id="PTHR33360">
    <property type="entry name" value="TRANSPOSASE FOR INSERTION SEQUENCE ELEMENT IS200"/>
    <property type="match status" value="1"/>
</dbReference>
<dbReference type="EMBL" id="BLAY01000146">
    <property type="protein sequence ID" value="GET42057.1"/>
    <property type="molecule type" value="Genomic_DNA"/>
</dbReference>
<dbReference type="SUPFAM" id="SSF143422">
    <property type="entry name" value="Transposase IS200-like"/>
    <property type="match status" value="1"/>
</dbReference>
<dbReference type="PANTHER" id="PTHR33360:SF2">
    <property type="entry name" value="TRANSPOSASE FOR INSERTION SEQUENCE ELEMENT IS200"/>
    <property type="match status" value="1"/>
</dbReference>
<comment type="caution">
    <text evidence="2">The sequence shown here is derived from an EMBL/GenBank/DDBJ whole genome shotgun (WGS) entry which is preliminary data.</text>
</comment>
<dbReference type="SMART" id="SM01321">
    <property type="entry name" value="Y1_Tnp"/>
    <property type="match status" value="1"/>
</dbReference>
<organism evidence="2 3">
    <name type="scientific">Microseira wollei NIES-4236</name>
    <dbReference type="NCBI Taxonomy" id="2530354"/>
    <lineage>
        <taxon>Bacteria</taxon>
        <taxon>Bacillati</taxon>
        <taxon>Cyanobacteriota</taxon>
        <taxon>Cyanophyceae</taxon>
        <taxon>Oscillatoriophycideae</taxon>
        <taxon>Aerosakkonematales</taxon>
        <taxon>Aerosakkonemataceae</taxon>
        <taxon>Microseira</taxon>
    </lineage>
</organism>
<feature type="domain" description="Transposase IS200-like" evidence="1">
    <location>
        <begin position="40"/>
        <end position="137"/>
    </location>
</feature>
<proteinExistence type="predicted"/>
<dbReference type="Proteomes" id="UP001050975">
    <property type="component" value="Unassembled WGS sequence"/>
</dbReference>
<dbReference type="AlphaFoldDB" id="A0AAV3XQV1"/>
<dbReference type="Gene3D" id="3.30.70.1290">
    <property type="entry name" value="Transposase IS200-like"/>
    <property type="match status" value="1"/>
</dbReference>
<dbReference type="GO" id="GO:0006313">
    <property type="term" value="P:DNA transposition"/>
    <property type="evidence" value="ECO:0007669"/>
    <property type="project" value="InterPro"/>
</dbReference>
<reference evidence="2" key="1">
    <citation type="submission" date="2019-10" db="EMBL/GenBank/DDBJ databases">
        <title>Draft genome sequece of Microseira wollei NIES-4236.</title>
        <authorList>
            <person name="Yamaguchi H."/>
            <person name="Suzuki S."/>
            <person name="Kawachi M."/>
        </authorList>
    </citation>
    <scope>NUCLEOTIDE SEQUENCE</scope>
    <source>
        <strain evidence="2">NIES-4236</strain>
    </source>
</reference>
<dbReference type="InterPro" id="IPR002686">
    <property type="entry name" value="Transposase_17"/>
</dbReference>
<dbReference type="Pfam" id="PF01797">
    <property type="entry name" value="Y1_Tnp"/>
    <property type="match status" value="1"/>
</dbReference>
<dbReference type="GO" id="GO:0003677">
    <property type="term" value="F:DNA binding"/>
    <property type="evidence" value="ECO:0007669"/>
    <property type="project" value="InterPro"/>
</dbReference>
<sequence>MVCQHYAGIYFPGRLSISQSLYVLSIYTKIMKILSSSHAKHCLGYHIIFCPKYRHQILEGAVEVELKRILGETCKTYGWILHALEIMPDHVHVFVQADHTTAPVEIAKTMKSISAVHIFNTFKDLKKRRFWGSPDVE</sequence>
<name>A0AAV3XQV1_9CYAN</name>
<evidence type="ECO:0000313" key="2">
    <source>
        <dbReference type="EMBL" id="GET42057.1"/>
    </source>
</evidence>
<protein>
    <submittedName>
        <fullName evidence="2">Transposase IS200-family protein</fullName>
    </submittedName>
</protein>
<dbReference type="GO" id="GO:0004803">
    <property type="term" value="F:transposase activity"/>
    <property type="evidence" value="ECO:0007669"/>
    <property type="project" value="InterPro"/>
</dbReference>
<accession>A0AAV3XQV1</accession>
<evidence type="ECO:0000313" key="3">
    <source>
        <dbReference type="Proteomes" id="UP001050975"/>
    </source>
</evidence>